<gene>
    <name evidence="1" type="ORF">SI8410_05007782</name>
</gene>
<name>A0A7I8KH38_SPIIN</name>
<accession>A0A7I8KH38</accession>
<dbReference type="AlphaFoldDB" id="A0A7I8KH38"/>
<protein>
    <submittedName>
        <fullName evidence="1">Uncharacterized protein</fullName>
    </submittedName>
</protein>
<sequence>MLDDSLPRVWAYLGKSLDQCSLSRLLRLGLGHLGLGRCVLSRCSLDGLGRRGLGQSSLKWHYIGWLSPSNLAGGLHGPRLYGAS</sequence>
<evidence type="ECO:0000313" key="1">
    <source>
        <dbReference type="EMBL" id="CAA7397119.1"/>
    </source>
</evidence>
<evidence type="ECO:0000313" key="2">
    <source>
        <dbReference type="Proteomes" id="UP000663760"/>
    </source>
</evidence>
<dbReference type="Proteomes" id="UP000663760">
    <property type="component" value="Chromosome 5"/>
</dbReference>
<reference evidence="1" key="1">
    <citation type="submission" date="2020-02" db="EMBL/GenBank/DDBJ databases">
        <authorList>
            <person name="Scholz U."/>
            <person name="Mascher M."/>
            <person name="Fiebig A."/>
        </authorList>
    </citation>
    <scope>NUCLEOTIDE SEQUENCE</scope>
</reference>
<organism evidence="1 2">
    <name type="scientific">Spirodela intermedia</name>
    <name type="common">Intermediate duckweed</name>
    <dbReference type="NCBI Taxonomy" id="51605"/>
    <lineage>
        <taxon>Eukaryota</taxon>
        <taxon>Viridiplantae</taxon>
        <taxon>Streptophyta</taxon>
        <taxon>Embryophyta</taxon>
        <taxon>Tracheophyta</taxon>
        <taxon>Spermatophyta</taxon>
        <taxon>Magnoliopsida</taxon>
        <taxon>Liliopsida</taxon>
        <taxon>Araceae</taxon>
        <taxon>Lemnoideae</taxon>
        <taxon>Spirodela</taxon>
    </lineage>
</organism>
<dbReference type="EMBL" id="LR746268">
    <property type="protein sequence ID" value="CAA7397119.1"/>
    <property type="molecule type" value="Genomic_DNA"/>
</dbReference>
<keyword evidence="2" id="KW-1185">Reference proteome</keyword>
<proteinExistence type="predicted"/>